<feature type="domain" description="Flagellar basal-body/hook protein C-terminal" evidence="3">
    <location>
        <begin position="210"/>
        <end position="250"/>
    </location>
</feature>
<protein>
    <submittedName>
        <fullName evidence="5">Flagellar basal-body rod protein FlgG</fullName>
    </submittedName>
</protein>
<keyword evidence="5" id="KW-0966">Cell projection</keyword>
<evidence type="ECO:0000256" key="2">
    <source>
        <dbReference type="RuleBase" id="RU362116"/>
    </source>
</evidence>
<organism evidence="5 6">
    <name type="scientific">Oribacterium sinus</name>
    <dbReference type="NCBI Taxonomy" id="237576"/>
    <lineage>
        <taxon>Bacteria</taxon>
        <taxon>Bacillati</taxon>
        <taxon>Bacillota</taxon>
        <taxon>Clostridia</taxon>
        <taxon>Lachnospirales</taxon>
        <taxon>Lachnospiraceae</taxon>
        <taxon>Oribacterium</taxon>
    </lineage>
</organism>
<dbReference type="Pfam" id="PF22692">
    <property type="entry name" value="LlgE_F_G_D1"/>
    <property type="match status" value="1"/>
</dbReference>
<dbReference type="InterPro" id="IPR053967">
    <property type="entry name" value="LlgE_F_G-like_D1"/>
</dbReference>
<dbReference type="PANTHER" id="PTHR30435">
    <property type="entry name" value="FLAGELLAR PROTEIN"/>
    <property type="match status" value="1"/>
</dbReference>
<feature type="domain" description="Flagellar hook protein FlgE/F/G-like D1" evidence="4">
    <location>
        <begin position="94"/>
        <end position="156"/>
    </location>
</feature>
<proteinExistence type="inferred from homology"/>
<reference evidence="5 6" key="1">
    <citation type="submission" date="2020-08" db="EMBL/GenBank/DDBJ databases">
        <title>Genomic Encyclopedia of Type Strains, Phase IV (KMG-IV): sequencing the most valuable type-strain genomes for metagenomic binning, comparative biology and taxonomic classification.</title>
        <authorList>
            <person name="Goeker M."/>
        </authorList>
    </citation>
    <scope>NUCLEOTIDE SEQUENCE [LARGE SCALE GENOMIC DNA]</scope>
    <source>
        <strain evidence="5 6">DSM 17245</strain>
    </source>
</reference>
<comment type="subcellular location">
    <subcellularLocation>
        <location evidence="2">Bacterial flagellum basal body</location>
    </subcellularLocation>
</comment>
<dbReference type="GeneID" id="85014209"/>
<comment type="similarity">
    <text evidence="1 2">Belongs to the flagella basal body rod proteins family.</text>
</comment>
<dbReference type="Pfam" id="PF06429">
    <property type="entry name" value="Flg_bbr_C"/>
    <property type="match status" value="1"/>
</dbReference>
<dbReference type="EMBL" id="JACHHH010000002">
    <property type="protein sequence ID" value="MBB6040689.1"/>
    <property type="molecule type" value="Genomic_DNA"/>
</dbReference>
<dbReference type="InterPro" id="IPR010930">
    <property type="entry name" value="Flg_bb/hook_C_dom"/>
</dbReference>
<evidence type="ECO:0000259" key="3">
    <source>
        <dbReference type="Pfam" id="PF06429"/>
    </source>
</evidence>
<dbReference type="PANTHER" id="PTHR30435:SF31">
    <property type="entry name" value="FLAGELLAR BASAL-BODY ROD PROTEIN FLGG"/>
    <property type="match status" value="1"/>
</dbReference>
<dbReference type="RefSeq" id="WP_183682910.1">
    <property type="nucleotide sequence ID" value="NZ_JACHHH010000002.1"/>
</dbReference>
<evidence type="ECO:0000313" key="5">
    <source>
        <dbReference type="EMBL" id="MBB6040689.1"/>
    </source>
</evidence>
<keyword evidence="5" id="KW-0969">Cilium</keyword>
<dbReference type="InterPro" id="IPR037925">
    <property type="entry name" value="FlgE/F/G-like"/>
</dbReference>
<gene>
    <name evidence="5" type="ORF">HNQ46_000652</name>
</gene>
<dbReference type="Proteomes" id="UP000522163">
    <property type="component" value="Unassembled WGS sequence"/>
</dbReference>
<dbReference type="GO" id="GO:0071978">
    <property type="term" value="P:bacterial-type flagellum-dependent swarming motility"/>
    <property type="evidence" value="ECO:0007669"/>
    <property type="project" value="TreeGrafter"/>
</dbReference>
<evidence type="ECO:0000313" key="6">
    <source>
        <dbReference type="Proteomes" id="UP000522163"/>
    </source>
</evidence>
<sequence>MYQGFYDLASGMITQRRNLNNISNNMVNIQTSGYKKDTMVSSTFKEEMMIRTGKYNKKGPEDLAVASRIKSASKTYTDYEQGSYELTDGIYDTAISGKGFFAVSTPQGTRYTRGGAFSVDENGVLELAGIGKVQSEEGHDIVLPNDNFAIDPDGSIFDPNSTGNTRTVYGTLKVVDFADYNALHKEDNNLFSTNQTELKKPADSSINWKMLEKSNVNMVDEMTTMMSSQRALQSAAQMLRMYDTVMAKASSDVGRI</sequence>
<keyword evidence="5" id="KW-0282">Flagellum</keyword>
<name>A0A7W9SEJ5_9FIRM</name>
<dbReference type="InterPro" id="IPR020013">
    <property type="entry name" value="Flagellar_FlgE/F/G"/>
</dbReference>
<keyword evidence="2" id="KW-0975">Bacterial flagellum</keyword>
<dbReference type="NCBIfam" id="TIGR03506">
    <property type="entry name" value="FlgEFG_subfam"/>
    <property type="match status" value="1"/>
</dbReference>
<dbReference type="AlphaFoldDB" id="A0A7W9SEJ5"/>
<evidence type="ECO:0000259" key="4">
    <source>
        <dbReference type="Pfam" id="PF22692"/>
    </source>
</evidence>
<comment type="caution">
    <text evidence="5">The sequence shown here is derived from an EMBL/GenBank/DDBJ whole genome shotgun (WGS) entry which is preliminary data.</text>
</comment>
<evidence type="ECO:0000256" key="1">
    <source>
        <dbReference type="ARBA" id="ARBA00009677"/>
    </source>
</evidence>
<dbReference type="SUPFAM" id="SSF117143">
    <property type="entry name" value="Flagellar hook protein flgE"/>
    <property type="match status" value="1"/>
</dbReference>
<accession>A0A7W9SEJ5</accession>
<dbReference type="GO" id="GO:0009425">
    <property type="term" value="C:bacterial-type flagellum basal body"/>
    <property type="evidence" value="ECO:0007669"/>
    <property type="project" value="UniProtKB-SubCell"/>
</dbReference>